<keyword evidence="6" id="KW-0902">Two-component regulatory system</keyword>
<dbReference type="PANTHER" id="PTHR43711:SF1">
    <property type="entry name" value="HISTIDINE KINASE 1"/>
    <property type="match status" value="1"/>
</dbReference>
<dbReference type="SUPFAM" id="SSF55874">
    <property type="entry name" value="ATPase domain of HSP90 chaperone/DNA topoisomerase II/histidine kinase"/>
    <property type="match status" value="1"/>
</dbReference>
<gene>
    <name evidence="10" type="ORF">DV733_00750</name>
</gene>
<dbReference type="Gene3D" id="1.10.287.130">
    <property type="match status" value="1"/>
</dbReference>
<organism evidence="10 11">
    <name type="scientific">Halapricum salinum</name>
    <dbReference type="NCBI Taxonomy" id="1457250"/>
    <lineage>
        <taxon>Archaea</taxon>
        <taxon>Methanobacteriati</taxon>
        <taxon>Methanobacteriota</taxon>
        <taxon>Stenosarchaea group</taxon>
        <taxon>Halobacteria</taxon>
        <taxon>Halobacteriales</taxon>
        <taxon>Haloarculaceae</taxon>
        <taxon>Halapricum</taxon>
    </lineage>
</organism>
<dbReference type="Gene3D" id="3.30.565.10">
    <property type="entry name" value="Histidine kinase-like ATPase, C-terminal domain"/>
    <property type="match status" value="1"/>
</dbReference>
<dbReference type="SMART" id="SM00388">
    <property type="entry name" value="HisKA"/>
    <property type="match status" value="1"/>
</dbReference>
<dbReference type="Pfam" id="PF00512">
    <property type="entry name" value="HisKA"/>
    <property type="match status" value="1"/>
</dbReference>
<reference evidence="10 11" key="1">
    <citation type="journal article" date="2019" name="Nat. Commun.">
        <title>A new type of DNA phosphorothioation-based antiviral system in archaea.</title>
        <authorList>
            <person name="Xiong L."/>
            <person name="Liu S."/>
            <person name="Chen S."/>
            <person name="Xiao Y."/>
            <person name="Zhu B."/>
            <person name="Gao Y."/>
            <person name="Zhang Y."/>
            <person name="Chen B."/>
            <person name="Luo J."/>
            <person name="Deng Z."/>
            <person name="Chen X."/>
            <person name="Wang L."/>
            <person name="Chen S."/>
        </authorList>
    </citation>
    <scope>NUCLEOTIDE SEQUENCE [LARGE SCALE GENOMIC DNA]</scope>
    <source>
        <strain evidence="10 11">CBA1105</strain>
    </source>
</reference>
<evidence type="ECO:0000313" key="11">
    <source>
        <dbReference type="Proteomes" id="UP000296706"/>
    </source>
</evidence>
<dbReference type="InterPro" id="IPR000700">
    <property type="entry name" value="PAS-assoc_C"/>
</dbReference>
<dbReference type="PROSITE" id="PS50113">
    <property type="entry name" value="PAC"/>
    <property type="match status" value="1"/>
</dbReference>
<evidence type="ECO:0000256" key="5">
    <source>
        <dbReference type="ARBA" id="ARBA00022777"/>
    </source>
</evidence>
<dbReference type="EC" id="2.7.13.3" evidence="2"/>
<comment type="catalytic activity">
    <reaction evidence="1">
        <text>ATP + protein L-histidine = ADP + protein N-phospho-L-histidine.</text>
        <dbReference type="EC" id="2.7.13.3"/>
    </reaction>
</comment>
<dbReference type="InterPro" id="IPR035965">
    <property type="entry name" value="PAS-like_dom_sf"/>
</dbReference>
<evidence type="ECO:0000256" key="1">
    <source>
        <dbReference type="ARBA" id="ARBA00000085"/>
    </source>
</evidence>
<dbReference type="InterPro" id="IPR003594">
    <property type="entry name" value="HATPase_dom"/>
</dbReference>
<dbReference type="InterPro" id="IPR036890">
    <property type="entry name" value="HATPase_C_sf"/>
</dbReference>
<sequence>MSGGDDRTLLLVADTDERARRLGTTLEDARTSFTVERYGDTVEASDRLAWPDIDCLIVVLDGDSAAFVENVRESHPVLPIVYYGSDEPEMSERWTAVTGSGTKDIAALAEHVEGRLIERDRRRDAFDFDESDSAIQYPNVTEQRLDDLLDGSVDRNQLRELYHKSQLFDEILDALPAHLYVKDRNGRHRYISTAYFGDEMDEFLDKADTEIGLVASDHAWRAFEEDMWVIDEDEAIVDKEEYLARLDQWNLTSKVPWHDADGDIVGLIGVTRDITRWKRREQELRRQNERLEAFSELVSHDLRNPLQVARSALTLAQEVCDCDHLDRVENAHARMDEMIDDVLTLAKYGQTVAEAETVSLSKVVTQAWGTVGDERGTLDVDDDLGTITCDPNQLQRLLENLFRNALEHASDDGPVTIRVEPISRPWPQHPEEDPRRGFAVTDDGPGIPEEERDRVLDAGYTRAADGTGFGLAIVNEIVDAHGWTLDVGESADGGARFDILDVGRSDVGEDGQIVTAGAIDPDDVD</sequence>
<dbReference type="OrthoDB" id="8127at2157"/>
<feature type="domain" description="PAC" evidence="9">
    <location>
        <begin position="230"/>
        <end position="286"/>
    </location>
</feature>
<dbReference type="GO" id="GO:0000155">
    <property type="term" value="F:phosphorelay sensor kinase activity"/>
    <property type="evidence" value="ECO:0007669"/>
    <property type="project" value="InterPro"/>
</dbReference>
<evidence type="ECO:0000256" key="6">
    <source>
        <dbReference type="ARBA" id="ARBA00023012"/>
    </source>
</evidence>
<dbReference type="PANTHER" id="PTHR43711">
    <property type="entry name" value="TWO-COMPONENT HISTIDINE KINASE"/>
    <property type="match status" value="1"/>
</dbReference>
<dbReference type="InterPro" id="IPR003661">
    <property type="entry name" value="HisK_dim/P_dom"/>
</dbReference>
<dbReference type="STRING" id="1457250.GCA_000755225_02443"/>
<keyword evidence="3" id="KW-0597">Phosphoprotein</keyword>
<dbReference type="InterPro" id="IPR004358">
    <property type="entry name" value="Sig_transdc_His_kin-like_C"/>
</dbReference>
<dbReference type="InterPro" id="IPR005467">
    <property type="entry name" value="His_kinase_dom"/>
</dbReference>
<feature type="domain" description="Histidine kinase" evidence="8">
    <location>
        <begin position="297"/>
        <end position="499"/>
    </location>
</feature>
<dbReference type="Pfam" id="PF08448">
    <property type="entry name" value="PAS_4"/>
    <property type="match status" value="1"/>
</dbReference>
<dbReference type="Pfam" id="PF02518">
    <property type="entry name" value="HATPase_c"/>
    <property type="match status" value="1"/>
</dbReference>
<dbReference type="PRINTS" id="PR00344">
    <property type="entry name" value="BCTRLSENSOR"/>
</dbReference>
<dbReference type="CDD" id="cd00075">
    <property type="entry name" value="HATPase"/>
    <property type="match status" value="1"/>
</dbReference>
<proteinExistence type="predicted"/>
<dbReference type="InterPro" id="IPR050736">
    <property type="entry name" value="Sensor_HK_Regulatory"/>
</dbReference>
<dbReference type="InterPro" id="IPR036097">
    <property type="entry name" value="HisK_dim/P_sf"/>
</dbReference>
<evidence type="ECO:0000313" key="10">
    <source>
        <dbReference type="EMBL" id="QCC49839.1"/>
    </source>
</evidence>
<evidence type="ECO:0000256" key="2">
    <source>
        <dbReference type="ARBA" id="ARBA00012438"/>
    </source>
</evidence>
<evidence type="ECO:0000256" key="3">
    <source>
        <dbReference type="ARBA" id="ARBA00022553"/>
    </source>
</evidence>
<dbReference type="Gene3D" id="3.30.450.20">
    <property type="entry name" value="PAS domain"/>
    <property type="match status" value="1"/>
</dbReference>
<evidence type="ECO:0000259" key="9">
    <source>
        <dbReference type="PROSITE" id="PS50113"/>
    </source>
</evidence>
<evidence type="ECO:0000256" key="4">
    <source>
        <dbReference type="ARBA" id="ARBA00022679"/>
    </source>
</evidence>
<dbReference type="AlphaFoldDB" id="A0A4D6H7R3"/>
<dbReference type="SMART" id="SM00387">
    <property type="entry name" value="HATPase_c"/>
    <property type="match status" value="1"/>
</dbReference>
<evidence type="ECO:0000259" key="8">
    <source>
        <dbReference type="PROSITE" id="PS50109"/>
    </source>
</evidence>
<dbReference type="PROSITE" id="PS50109">
    <property type="entry name" value="HIS_KIN"/>
    <property type="match status" value="1"/>
</dbReference>
<dbReference type="CDD" id="cd00082">
    <property type="entry name" value="HisKA"/>
    <property type="match status" value="1"/>
</dbReference>
<dbReference type="EMBL" id="CP031310">
    <property type="protein sequence ID" value="QCC49839.1"/>
    <property type="molecule type" value="Genomic_DNA"/>
</dbReference>
<keyword evidence="11" id="KW-1185">Reference proteome</keyword>
<dbReference type="RefSeq" id="WP_049993283.1">
    <property type="nucleotide sequence ID" value="NZ_CP031310.1"/>
</dbReference>
<keyword evidence="4" id="KW-0808">Transferase</keyword>
<dbReference type="KEGG" id="hsn:DV733_00750"/>
<keyword evidence="5 10" id="KW-0418">Kinase</keyword>
<dbReference type="InterPro" id="IPR013656">
    <property type="entry name" value="PAS_4"/>
</dbReference>
<dbReference type="Proteomes" id="UP000296706">
    <property type="component" value="Chromosome"/>
</dbReference>
<dbReference type="SUPFAM" id="SSF55785">
    <property type="entry name" value="PYP-like sensor domain (PAS domain)"/>
    <property type="match status" value="1"/>
</dbReference>
<dbReference type="SUPFAM" id="SSF47384">
    <property type="entry name" value="Homodimeric domain of signal transducing histidine kinase"/>
    <property type="match status" value="1"/>
</dbReference>
<name>A0A4D6H7R3_9EURY</name>
<dbReference type="GeneID" id="39846353"/>
<accession>A0A4D6H7R3</accession>
<feature type="region of interest" description="Disordered" evidence="7">
    <location>
        <begin position="423"/>
        <end position="450"/>
    </location>
</feature>
<protein>
    <recommendedName>
        <fullName evidence="2">histidine kinase</fullName>
        <ecNumber evidence="2">2.7.13.3</ecNumber>
    </recommendedName>
</protein>
<evidence type="ECO:0000256" key="7">
    <source>
        <dbReference type="SAM" id="MobiDB-lite"/>
    </source>
</evidence>